<comment type="caution">
    <text evidence="3">The sequence shown here is derived from an EMBL/GenBank/DDBJ whole genome shotgun (WGS) entry which is preliminary data.</text>
</comment>
<dbReference type="InterPro" id="IPR036291">
    <property type="entry name" value="NAD(P)-bd_dom_sf"/>
</dbReference>
<dbReference type="Proteomes" id="UP000018936">
    <property type="component" value="Unassembled WGS sequence"/>
</dbReference>
<dbReference type="PANTHER" id="PTHR43313">
    <property type="entry name" value="SHORT-CHAIN DEHYDROGENASE/REDUCTASE FAMILY 9C"/>
    <property type="match status" value="1"/>
</dbReference>
<comment type="similarity">
    <text evidence="1">Belongs to the short-chain dehydrogenases/reductases (SDR) family.</text>
</comment>
<reference evidence="3 4" key="1">
    <citation type="journal article" date="2013" name="Proc. Natl. Acad. Sci. U.S.A.">
        <title>The king cobra genome reveals dynamic gene evolution and adaptation in the snake venom system.</title>
        <authorList>
            <person name="Vonk F.J."/>
            <person name="Casewell N.R."/>
            <person name="Henkel C.V."/>
            <person name="Heimberg A.M."/>
            <person name="Jansen H.J."/>
            <person name="McCleary R.J."/>
            <person name="Kerkkamp H.M."/>
            <person name="Vos R.A."/>
            <person name="Guerreiro I."/>
            <person name="Calvete J.J."/>
            <person name="Wuster W."/>
            <person name="Woods A.E."/>
            <person name="Logan J.M."/>
            <person name="Harrison R.A."/>
            <person name="Castoe T.A."/>
            <person name="de Koning A.P."/>
            <person name="Pollock D.D."/>
            <person name="Yandell M."/>
            <person name="Calderon D."/>
            <person name="Renjifo C."/>
            <person name="Currier R.B."/>
            <person name="Salgado D."/>
            <person name="Pla D."/>
            <person name="Sanz L."/>
            <person name="Hyder A.S."/>
            <person name="Ribeiro J.M."/>
            <person name="Arntzen J.W."/>
            <person name="van den Thillart G.E."/>
            <person name="Boetzer M."/>
            <person name="Pirovano W."/>
            <person name="Dirks R.P."/>
            <person name="Spaink H.P."/>
            <person name="Duboule D."/>
            <person name="McGlinn E."/>
            <person name="Kini R.M."/>
            <person name="Richardson M.K."/>
        </authorList>
    </citation>
    <scope>NUCLEOTIDE SEQUENCE</scope>
    <source>
        <tissue evidence="3">Blood</tissue>
    </source>
</reference>
<dbReference type="PANTHER" id="PTHR43313:SF4">
    <property type="entry name" value="17-BETA-HYDROXYSTEROID DEHYDROGENASE TYPE 6"/>
    <property type="match status" value="1"/>
</dbReference>
<dbReference type="GO" id="GO:0016491">
    <property type="term" value="F:oxidoreductase activity"/>
    <property type="evidence" value="ECO:0007669"/>
    <property type="project" value="TreeGrafter"/>
</dbReference>
<dbReference type="Pfam" id="PF00106">
    <property type="entry name" value="adh_short"/>
    <property type="match status" value="1"/>
</dbReference>
<dbReference type="SUPFAM" id="SSF51735">
    <property type="entry name" value="NAD(P)-binding Rossmann-fold domains"/>
    <property type="match status" value="1"/>
</dbReference>
<dbReference type="GO" id="GO:0008202">
    <property type="term" value="P:steroid metabolic process"/>
    <property type="evidence" value="ECO:0007669"/>
    <property type="project" value="TreeGrafter"/>
</dbReference>
<organism evidence="3 4">
    <name type="scientific">Ophiophagus hannah</name>
    <name type="common">King cobra</name>
    <name type="synonym">Naja hannah</name>
    <dbReference type="NCBI Taxonomy" id="8665"/>
    <lineage>
        <taxon>Eukaryota</taxon>
        <taxon>Metazoa</taxon>
        <taxon>Chordata</taxon>
        <taxon>Craniata</taxon>
        <taxon>Vertebrata</taxon>
        <taxon>Euteleostomi</taxon>
        <taxon>Lepidosauria</taxon>
        <taxon>Squamata</taxon>
        <taxon>Bifurcata</taxon>
        <taxon>Unidentata</taxon>
        <taxon>Episquamata</taxon>
        <taxon>Toxicofera</taxon>
        <taxon>Serpentes</taxon>
        <taxon>Colubroidea</taxon>
        <taxon>Elapidae</taxon>
        <taxon>Elapinae</taxon>
        <taxon>Ophiophagus</taxon>
    </lineage>
</organism>
<gene>
    <name evidence="3" type="primary">HSD17B6</name>
    <name evidence="3" type="ORF">L345_16874</name>
</gene>
<evidence type="ECO:0000256" key="2">
    <source>
        <dbReference type="SAM" id="SignalP"/>
    </source>
</evidence>
<feature type="chain" id="PRO_5004770584" evidence="2">
    <location>
        <begin position="18"/>
        <end position="149"/>
    </location>
</feature>
<keyword evidence="4" id="KW-1185">Reference proteome</keyword>
<dbReference type="OrthoDB" id="294295at2759"/>
<feature type="signal peptide" evidence="2">
    <location>
        <begin position="1"/>
        <end position="17"/>
    </location>
</feature>
<dbReference type="AlphaFoldDB" id="V8N681"/>
<evidence type="ECO:0000313" key="4">
    <source>
        <dbReference type="Proteomes" id="UP000018936"/>
    </source>
</evidence>
<dbReference type="EMBL" id="AZIM01008521">
    <property type="protein sequence ID" value="ETE57411.1"/>
    <property type="molecule type" value="Genomic_DNA"/>
</dbReference>
<protein>
    <submittedName>
        <fullName evidence="3">17-beta-hydroxysteroid dehydrogenase type 6</fullName>
    </submittedName>
</protein>
<dbReference type="Gene3D" id="3.40.50.720">
    <property type="entry name" value="NAD(P)-binding Rossmann-like Domain"/>
    <property type="match status" value="1"/>
</dbReference>
<dbReference type="InterPro" id="IPR002347">
    <property type="entry name" value="SDR_fam"/>
</dbReference>
<accession>V8N681</accession>
<feature type="non-terminal residue" evidence="3">
    <location>
        <position position="1"/>
    </location>
</feature>
<name>V8N681_OPHHA</name>
<proteinExistence type="inferred from homology"/>
<keyword evidence="2" id="KW-0732">Signal</keyword>
<sequence>MWLFLAALVGLWLLCRWYLERQKVENLTEKYVFITGCDSGFGNQLARQLDVRGLRVLASCLTPEGAEQLEKVTSDRLKTTLLDVTNTENVAASTERELSPFGLRTSITEPGGFATHILDNPEQYLQSVFSLMPPDVKESYGQPYLDVCE</sequence>
<evidence type="ECO:0000313" key="3">
    <source>
        <dbReference type="EMBL" id="ETE57411.1"/>
    </source>
</evidence>
<evidence type="ECO:0000256" key="1">
    <source>
        <dbReference type="ARBA" id="ARBA00006484"/>
    </source>
</evidence>